<dbReference type="CDD" id="cd15831">
    <property type="entry name" value="BTAD"/>
    <property type="match status" value="1"/>
</dbReference>
<dbReference type="Pfam" id="PF03704">
    <property type="entry name" value="BTAD"/>
    <property type="match status" value="1"/>
</dbReference>
<dbReference type="Pfam" id="PF00486">
    <property type="entry name" value="Trans_reg_C"/>
    <property type="match status" value="1"/>
</dbReference>
<name>A0A9W6SNS5_9ACTN</name>
<evidence type="ECO:0000256" key="2">
    <source>
        <dbReference type="ARBA" id="ARBA00023015"/>
    </source>
</evidence>
<comment type="caution">
    <text evidence="7">The sequence shown here is derived from an EMBL/GenBank/DDBJ whole genome shotgun (WGS) entry which is preliminary data.</text>
</comment>
<comment type="similarity">
    <text evidence="1">Belongs to the AfsR/DnrI/RedD regulatory family.</text>
</comment>
<dbReference type="GO" id="GO:0000160">
    <property type="term" value="P:phosphorelay signal transduction system"/>
    <property type="evidence" value="ECO:0007669"/>
    <property type="project" value="InterPro"/>
</dbReference>
<dbReference type="SMART" id="SM01043">
    <property type="entry name" value="BTAD"/>
    <property type="match status" value="1"/>
</dbReference>
<feature type="DNA-binding region" description="OmpR/PhoB-type" evidence="5">
    <location>
        <begin position="1"/>
        <end position="99"/>
    </location>
</feature>
<gene>
    <name evidence="7" type="ORF">Afil01_40670</name>
</gene>
<accession>A0A9W6SNS5</accession>
<protein>
    <submittedName>
        <fullName evidence="7">SARP family transcriptional regulator</fullName>
    </submittedName>
</protein>
<dbReference type="Proteomes" id="UP001165079">
    <property type="component" value="Unassembled WGS sequence"/>
</dbReference>
<dbReference type="InterPro" id="IPR019734">
    <property type="entry name" value="TPR_rpt"/>
</dbReference>
<evidence type="ECO:0000256" key="3">
    <source>
        <dbReference type="ARBA" id="ARBA00023125"/>
    </source>
</evidence>
<dbReference type="Gene3D" id="3.40.50.300">
    <property type="entry name" value="P-loop containing nucleotide triphosphate hydrolases"/>
    <property type="match status" value="1"/>
</dbReference>
<reference evidence="7" key="1">
    <citation type="submission" date="2023-03" db="EMBL/GenBank/DDBJ databases">
        <title>Actinorhabdospora filicis NBRC 111898.</title>
        <authorList>
            <person name="Ichikawa N."/>
            <person name="Sato H."/>
            <person name="Tonouchi N."/>
        </authorList>
    </citation>
    <scope>NUCLEOTIDE SEQUENCE</scope>
    <source>
        <strain evidence="7">NBRC 111898</strain>
    </source>
</reference>
<evidence type="ECO:0000256" key="4">
    <source>
        <dbReference type="ARBA" id="ARBA00023163"/>
    </source>
</evidence>
<dbReference type="InterPro" id="IPR011990">
    <property type="entry name" value="TPR-like_helical_dom_sf"/>
</dbReference>
<evidence type="ECO:0000256" key="1">
    <source>
        <dbReference type="ARBA" id="ARBA00005820"/>
    </source>
</evidence>
<evidence type="ECO:0000259" key="6">
    <source>
        <dbReference type="PROSITE" id="PS51755"/>
    </source>
</evidence>
<dbReference type="SMART" id="SM00862">
    <property type="entry name" value="Trans_reg_C"/>
    <property type="match status" value="1"/>
</dbReference>
<keyword evidence="3 5" id="KW-0238">DNA-binding</keyword>
<dbReference type="SUPFAM" id="SSF52540">
    <property type="entry name" value="P-loop containing nucleoside triphosphate hydrolases"/>
    <property type="match status" value="1"/>
</dbReference>
<dbReference type="SUPFAM" id="SSF48452">
    <property type="entry name" value="TPR-like"/>
    <property type="match status" value="3"/>
</dbReference>
<dbReference type="SMART" id="SM00028">
    <property type="entry name" value="TPR"/>
    <property type="match status" value="5"/>
</dbReference>
<dbReference type="PROSITE" id="PS51755">
    <property type="entry name" value="OMPR_PHOB"/>
    <property type="match status" value="1"/>
</dbReference>
<proteinExistence type="inferred from homology"/>
<dbReference type="InterPro" id="IPR001867">
    <property type="entry name" value="OmpR/PhoB-type_DNA-bd"/>
</dbReference>
<dbReference type="PANTHER" id="PTHR35807">
    <property type="entry name" value="TRANSCRIPTIONAL REGULATOR REDD-RELATED"/>
    <property type="match status" value="1"/>
</dbReference>
<dbReference type="SUPFAM" id="SSF46894">
    <property type="entry name" value="C-terminal effector domain of the bipartite response regulators"/>
    <property type="match status" value="1"/>
</dbReference>
<dbReference type="Gene3D" id="1.25.40.10">
    <property type="entry name" value="Tetratricopeptide repeat domain"/>
    <property type="match status" value="2"/>
</dbReference>
<feature type="domain" description="OmpR/PhoB-type" evidence="6">
    <location>
        <begin position="1"/>
        <end position="99"/>
    </location>
</feature>
<dbReference type="Gene3D" id="1.10.10.10">
    <property type="entry name" value="Winged helix-like DNA-binding domain superfamily/Winged helix DNA-binding domain"/>
    <property type="match status" value="1"/>
</dbReference>
<dbReference type="PANTHER" id="PTHR35807:SF1">
    <property type="entry name" value="TRANSCRIPTIONAL REGULATOR REDD"/>
    <property type="match status" value="1"/>
</dbReference>
<evidence type="ECO:0000313" key="7">
    <source>
        <dbReference type="EMBL" id="GLZ79260.1"/>
    </source>
</evidence>
<keyword evidence="2" id="KW-0805">Transcription regulation</keyword>
<dbReference type="InterPro" id="IPR005158">
    <property type="entry name" value="BTAD"/>
</dbReference>
<dbReference type="InterPro" id="IPR036388">
    <property type="entry name" value="WH-like_DNA-bd_sf"/>
</dbReference>
<dbReference type="PRINTS" id="PR00364">
    <property type="entry name" value="DISEASERSIST"/>
</dbReference>
<dbReference type="InterPro" id="IPR016032">
    <property type="entry name" value="Sig_transdc_resp-reg_C-effctor"/>
</dbReference>
<keyword evidence="8" id="KW-1185">Reference proteome</keyword>
<dbReference type="Pfam" id="PF13424">
    <property type="entry name" value="TPR_12"/>
    <property type="match status" value="2"/>
</dbReference>
<dbReference type="AlphaFoldDB" id="A0A9W6SNS5"/>
<evidence type="ECO:0000256" key="5">
    <source>
        <dbReference type="PROSITE-ProRule" id="PRU01091"/>
    </source>
</evidence>
<dbReference type="GO" id="GO:0043531">
    <property type="term" value="F:ADP binding"/>
    <property type="evidence" value="ECO:0007669"/>
    <property type="project" value="InterPro"/>
</dbReference>
<dbReference type="EMBL" id="BSTX01000002">
    <property type="protein sequence ID" value="GLZ79260.1"/>
    <property type="molecule type" value="Genomic_DNA"/>
</dbReference>
<organism evidence="7 8">
    <name type="scientific">Actinorhabdospora filicis</name>
    <dbReference type="NCBI Taxonomy" id="1785913"/>
    <lineage>
        <taxon>Bacteria</taxon>
        <taxon>Bacillati</taxon>
        <taxon>Actinomycetota</taxon>
        <taxon>Actinomycetes</taxon>
        <taxon>Micromonosporales</taxon>
        <taxon>Micromonosporaceae</taxon>
        <taxon>Actinorhabdospora</taxon>
    </lineage>
</organism>
<dbReference type="InterPro" id="IPR051677">
    <property type="entry name" value="AfsR-DnrI-RedD_regulator"/>
</dbReference>
<evidence type="ECO:0000313" key="8">
    <source>
        <dbReference type="Proteomes" id="UP001165079"/>
    </source>
</evidence>
<dbReference type="InterPro" id="IPR027417">
    <property type="entry name" value="P-loop_NTPase"/>
</dbReference>
<dbReference type="RefSeq" id="WP_285664380.1">
    <property type="nucleotide sequence ID" value="NZ_BSTX01000002.1"/>
</dbReference>
<dbReference type="GO" id="GO:0003677">
    <property type="term" value="F:DNA binding"/>
    <property type="evidence" value="ECO:0007669"/>
    <property type="project" value="UniProtKB-UniRule"/>
</dbReference>
<sequence>MGGAKVRFTVLGPVAMEHDGRPLEGASPRHRAVLAYLLLHAGTVIGMERLIGAIWGIDAPGTARSQVHAAVTALRRVLRAAPDGDGVLVTRGAGYLVKLEPGSLDLDRFTAHVAEARTIAPTDPAAAVEALRAGLALWRGLPLADVNGDFVADARHRLEERRLSAVEQLAEVELGRGRHEPLIDELAAHVSQHPLRERLTGHLMLALYRSGRQADALTEARTLRAALAEAQGLDPGRAFTDLEARILRDDPALLLVPREEPAPAAADPAPPRLSHLPSAVPDFTGRRDELAHLERIGAPGGVVAIDGMAGSGKTSFAVHAARRMAGRFPDGQLWVDLDAHTAGREPVEPGAALEVLLRQLGVPSGRVPQDTAGRSALWRAELSGRRILAVLDNAASAAQVRPLLPDGPGSLVLITGRRRLMDLDAAQALSLDPLVPQDAEALFTGIVGERAAAEPLAVLDVLQLCGFLPLAVRIAAARLHHRPKWTIGQLAARLRDQRRRLSELTAGDRSVAAAFALSYQQLSAAQQRMFRLAGLHPGRDFDATSAAALADLPVEDADVLLEDLLDAHMLMQHEADRYTFHDLLRAHARSSAAECEPAAEREAAVARLLLHQLHTTDVAVNLVFPGMRHLLPAVRPSTAGPSPLTGTGDALAWLDAERANLLALDGAPHAHVGPLAALLSPYLFDYGHHADALALDGRARVLAREAGDGPSEARSTLGVAWVRLRRGDYATTRLHAERALELYRASGDRHGQARSLNLLGVLCWREGDFDPSADWFGRALELYRASGDGVGETHALGNLALALSGRGELDAADEHLRLALDRYGAMGDGDGLEAAIVLRQLAVVRLRRGLAAEAEEVHAEALERFRRLGNRREEADALNAFGEAALAAGDPARAARAHEAVLELARAHDFDGAVEVERARRGLASALG</sequence>
<keyword evidence="4" id="KW-0804">Transcription</keyword>
<dbReference type="GO" id="GO:0006355">
    <property type="term" value="P:regulation of DNA-templated transcription"/>
    <property type="evidence" value="ECO:0007669"/>
    <property type="project" value="InterPro"/>
</dbReference>